<dbReference type="Gene3D" id="1.10.10.60">
    <property type="entry name" value="Homeodomain-like"/>
    <property type="match status" value="1"/>
</dbReference>
<evidence type="ECO:0000256" key="3">
    <source>
        <dbReference type="ARBA" id="ARBA00023163"/>
    </source>
</evidence>
<dbReference type="InterPro" id="IPR018060">
    <property type="entry name" value="HTH_AraC"/>
</dbReference>
<dbReference type="GO" id="GO:0003700">
    <property type="term" value="F:DNA-binding transcription factor activity"/>
    <property type="evidence" value="ECO:0007669"/>
    <property type="project" value="InterPro"/>
</dbReference>
<dbReference type="EMBL" id="CP017717">
    <property type="protein sequence ID" value="AQZ62077.1"/>
    <property type="molecule type" value="Genomic_DNA"/>
</dbReference>
<accession>A0A1U9ZVW1</accession>
<dbReference type="STRING" id="1909395.BKM31_11885"/>
<evidence type="ECO:0000313" key="6">
    <source>
        <dbReference type="Proteomes" id="UP000190797"/>
    </source>
</evidence>
<dbReference type="GO" id="GO:0043565">
    <property type="term" value="F:sequence-specific DNA binding"/>
    <property type="evidence" value="ECO:0007669"/>
    <property type="project" value="InterPro"/>
</dbReference>
<dbReference type="KEGG" id="noa:BKM31_11885"/>
<name>A0A1U9ZVW1_9ACTN</name>
<protein>
    <recommendedName>
        <fullName evidence="4">HTH araC/xylS-type domain-containing protein</fullName>
    </recommendedName>
</protein>
<dbReference type="Pfam" id="PF12833">
    <property type="entry name" value="HTH_18"/>
    <property type="match status" value="1"/>
</dbReference>
<dbReference type="AlphaFoldDB" id="A0A1U9ZVW1"/>
<dbReference type="InterPro" id="IPR050204">
    <property type="entry name" value="AraC_XylS_family_regulators"/>
</dbReference>
<keyword evidence="2" id="KW-0238">DNA-binding</keyword>
<evidence type="ECO:0000259" key="4">
    <source>
        <dbReference type="PROSITE" id="PS01124"/>
    </source>
</evidence>
<sequence length="330" mass="34965">MRPVSAQPDAGAPALSRFVTDDLGEVREWLDRVYGSRLLMGRIREGTARLAVSAADAGPLRTTDLTLPGTMTCRNRDIETVRAGLVLSGTVTIEDAQGVHRYGPGDALMATFPGDDLVSRAENLRIRTVTLPVDLLADVAGTPHNGSAWPPRLLSRSPHGPAASRMIADALALTDALLSGPAATHPLVVGNAARLLAAGILAAFPTTLTVREEARADHVDATPAVLRLAVAHIEAHYADPDLSLADIAAAACATPRAVQYAFRRHHGTTPMGYVRRVRLAAAHADLLAADPAAGATVSAIAARWGFYHLGRFSAFYRRVYGRSPRDTLST</sequence>
<dbReference type="PANTHER" id="PTHR46796:SF12">
    <property type="entry name" value="HTH-TYPE DNA-BINDING TRANSCRIPTIONAL ACTIVATOR EUTR"/>
    <property type="match status" value="1"/>
</dbReference>
<dbReference type="OrthoDB" id="5464689at2"/>
<keyword evidence="3" id="KW-0804">Transcription</keyword>
<dbReference type="SUPFAM" id="SSF46689">
    <property type="entry name" value="Homeodomain-like"/>
    <property type="match status" value="2"/>
</dbReference>
<proteinExistence type="predicted"/>
<evidence type="ECO:0000256" key="2">
    <source>
        <dbReference type="ARBA" id="ARBA00023125"/>
    </source>
</evidence>
<dbReference type="SMART" id="SM00342">
    <property type="entry name" value="HTH_ARAC"/>
    <property type="match status" value="1"/>
</dbReference>
<reference evidence="6" key="1">
    <citation type="journal article" date="2017" name="Med. Chem. Commun.">
        <title>Nonomuraea sp. ATCC 55076 harbours the largest actinomycete chromosome to date and the kistamicin biosynthetic gene cluster.</title>
        <authorList>
            <person name="Nazari B."/>
            <person name="Forneris C.C."/>
            <person name="Gibson M.I."/>
            <person name="Moon K."/>
            <person name="Schramma K.R."/>
            <person name="Seyedsayamdost M.R."/>
        </authorList>
    </citation>
    <scope>NUCLEOTIDE SEQUENCE [LARGE SCALE GENOMIC DNA]</scope>
    <source>
        <strain evidence="6">ATCC 55076</strain>
    </source>
</reference>
<dbReference type="PANTHER" id="PTHR46796">
    <property type="entry name" value="HTH-TYPE TRANSCRIPTIONAL ACTIVATOR RHAS-RELATED"/>
    <property type="match status" value="1"/>
</dbReference>
<dbReference type="PROSITE" id="PS01124">
    <property type="entry name" value="HTH_ARAC_FAMILY_2"/>
    <property type="match status" value="1"/>
</dbReference>
<keyword evidence="6" id="KW-1185">Reference proteome</keyword>
<dbReference type="InterPro" id="IPR009057">
    <property type="entry name" value="Homeodomain-like_sf"/>
</dbReference>
<evidence type="ECO:0000256" key="1">
    <source>
        <dbReference type="ARBA" id="ARBA00023015"/>
    </source>
</evidence>
<evidence type="ECO:0000313" key="5">
    <source>
        <dbReference type="EMBL" id="AQZ62077.1"/>
    </source>
</evidence>
<gene>
    <name evidence="5" type="ORF">BKM31_11885</name>
</gene>
<dbReference type="Proteomes" id="UP000190797">
    <property type="component" value="Chromosome"/>
</dbReference>
<feature type="domain" description="HTH araC/xylS-type" evidence="4">
    <location>
        <begin position="227"/>
        <end position="330"/>
    </location>
</feature>
<organism evidence="5 6">
    <name type="scientific">[Actinomadura] parvosata subsp. kistnae</name>
    <dbReference type="NCBI Taxonomy" id="1909395"/>
    <lineage>
        <taxon>Bacteria</taxon>
        <taxon>Bacillati</taxon>
        <taxon>Actinomycetota</taxon>
        <taxon>Actinomycetes</taxon>
        <taxon>Streptosporangiales</taxon>
        <taxon>Streptosporangiaceae</taxon>
        <taxon>Nonomuraea</taxon>
    </lineage>
</organism>
<keyword evidence="1" id="KW-0805">Transcription regulation</keyword>